<dbReference type="GO" id="GO:0016899">
    <property type="term" value="F:oxidoreductase activity, acting on the CH-OH group of donors, oxygen as acceptor"/>
    <property type="evidence" value="ECO:0007669"/>
    <property type="project" value="InterPro"/>
</dbReference>
<proteinExistence type="predicted"/>
<name>A0A2A2SB56_9SPHN</name>
<dbReference type="PROSITE" id="PS51387">
    <property type="entry name" value="FAD_PCMH"/>
    <property type="match status" value="1"/>
</dbReference>
<dbReference type="EMBL" id="NSLI01000005">
    <property type="protein sequence ID" value="PAX06534.1"/>
    <property type="molecule type" value="Genomic_DNA"/>
</dbReference>
<dbReference type="GO" id="GO:0071949">
    <property type="term" value="F:FAD binding"/>
    <property type="evidence" value="ECO:0007669"/>
    <property type="project" value="InterPro"/>
</dbReference>
<dbReference type="InterPro" id="IPR036318">
    <property type="entry name" value="FAD-bd_PCMH-like_sf"/>
</dbReference>
<evidence type="ECO:0000256" key="1">
    <source>
        <dbReference type="ARBA" id="ARBA00022827"/>
    </source>
</evidence>
<sequence>MSVQAVKHGPGEWANWSENLCGWAAEQVTFAGRAAPNGALAWCRAAGDEWRKLLGAAAAQDRDLRPFGGGWSFTGILATNGVLAQTSGLGRMFRACPTWFRPGVGSLADALVLVGGGVSVRKLNRWLRAQKLSLVNSGASDGQSIAGAIATGTHGSRPALGGMQAQVMAVHLIGGPDRAWWLERPSAVPGGPLLTDEAVRALGVDLSQPAPAGAFEAAQVHLGGLGVVNAVLLRVRPRRRFRVIKAKAKLDRAALTLLQAGKFLEFAARAAPQAPDLTDPDFVQVILNPFDPYGEIALVDLLFEDFSLVPPPLWKAPISLEPLELVGQFTRANPHLRRWAVTTMMKTIYREVPDRPDQRAYKHWDELMGRPVHDRMGQLFTAAVAVERSNLMRTVDVMHEAFVRHGGGDLVFTLRFVRGGEGTLAFTRFDHNVVIDMDGIRTEASKIAAARVFDELEASGIPFSYHWGKVGRIDADKIGRDYGRGAGGVSPLSSWKAARAMLLDPRLHRVFGGDALKSWGLTCPPAPTPAAATAAARPTGQARSRPASAGEAADRA</sequence>
<dbReference type="SUPFAM" id="SSF56176">
    <property type="entry name" value="FAD-binding/transporter-associated domain-like"/>
    <property type="match status" value="1"/>
</dbReference>
<evidence type="ECO:0000313" key="5">
    <source>
        <dbReference type="Proteomes" id="UP000218151"/>
    </source>
</evidence>
<evidence type="ECO:0000256" key="2">
    <source>
        <dbReference type="SAM" id="MobiDB-lite"/>
    </source>
</evidence>
<keyword evidence="5" id="KW-1185">Reference proteome</keyword>
<gene>
    <name evidence="4" type="ORF">CKY28_15375</name>
</gene>
<feature type="domain" description="FAD-binding PCMH-type" evidence="3">
    <location>
        <begin position="34"/>
        <end position="238"/>
    </location>
</feature>
<dbReference type="OrthoDB" id="9800184at2"/>
<dbReference type="InterPro" id="IPR006094">
    <property type="entry name" value="Oxid_FAD_bind_N"/>
</dbReference>
<reference evidence="5" key="1">
    <citation type="submission" date="2017-09" db="EMBL/GenBank/DDBJ databases">
        <authorList>
            <person name="Feng G."/>
            <person name="Zhu H."/>
        </authorList>
    </citation>
    <scope>NUCLEOTIDE SEQUENCE [LARGE SCALE GENOMIC DNA]</scope>
    <source>
        <strain evidence="5">1PNM-20</strain>
    </source>
</reference>
<protein>
    <recommendedName>
        <fullName evidence="3">FAD-binding PCMH-type domain-containing protein</fullName>
    </recommendedName>
</protein>
<dbReference type="PANTHER" id="PTHR43762">
    <property type="entry name" value="L-GULONOLACTONE OXIDASE"/>
    <property type="match status" value="1"/>
</dbReference>
<feature type="compositionally biased region" description="Low complexity" evidence="2">
    <location>
        <begin position="529"/>
        <end position="539"/>
    </location>
</feature>
<feature type="region of interest" description="Disordered" evidence="2">
    <location>
        <begin position="527"/>
        <end position="556"/>
    </location>
</feature>
<dbReference type="PANTHER" id="PTHR43762:SF1">
    <property type="entry name" value="D-ARABINONO-1,4-LACTONE OXIDASE"/>
    <property type="match status" value="1"/>
</dbReference>
<dbReference type="InterPro" id="IPR010031">
    <property type="entry name" value="FAD_lactone_oxidase-like"/>
</dbReference>
<dbReference type="Pfam" id="PF01565">
    <property type="entry name" value="FAD_binding_4"/>
    <property type="match status" value="1"/>
</dbReference>
<dbReference type="AlphaFoldDB" id="A0A2A2SB56"/>
<evidence type="ECO:0000313" key="4">
    <source>
        <dbReference type="EMBL" id="PAX06534.1"/>
    </source>
</evidence>
<accession>A0A2A2SB56</accession>
<comment type="caution">
    <text evidence="4">The sequence shown here is derived from an EMBL/GenBank/DDBJ whole genome shotgun (WGS) entry which is preliminary data.</text>
</comment>
<dbReference type="InterPro" id="IPR016169">
    <property type="entry name" value="FAD-bd_PCMH_sub2"/>
</dbReference>
<dbReference type="InterPro" id="IPR016166">
    <property type="entry name" value="FAD-bd_PCMH"/>
</dbReference>
<organism evidence="4 5">
    <name type="scientific">Sphingomonas lenta</name>
    <dbReference type="NCBI Taxonomy" id="1141887"/>
    <lineage>
        <taxon>Bacteria</taxon>
        <taxon>Pseudomonadati</taxon>
        <taxon>Pseudomonadota</taxon>
        <taxon>Alphaproteobacteria</taxon>
        <taxon>Sphingomonadales</taxon>
        <taxon>Sphingomonadaceae</taxon>
        <taxon>Sphingomonas</taxon>
    </lineage>
</organism>
<dbReference type="Proteomes" id="UP000218151">
    <property type="component" value="Unassembled WGS sequence"/>
</dbReference>
<evidence type="ECO:0000259" key="3">
    <source>
        <dbReference type="PROSITE" id="PS51387"/>
    </source>
</evidence>
<dbReference type="Gene3D" id="3.30.465.10">
    <property type="match status" value="1"/>
</dbReference>
<keyword evidence="1" id="KW-0274">FAD</keyword>
<keyword evidence="1" id="KW-0285">Flavoprotein</keyword>
<dbReference type="RefSeq" id="WP_095999279.1">
    <property type="nucleotide sequence ID" value="NZ_NSLI01000005.1"/>
</dbReference>